<dbReference type="Proteomes" id="UP000055590">
    <property type="component" value="Chromosome"/>
</dbReference>
<dbReference type="Gene3D" id="3.30.300.20">
    <property type="match status" value="1"/>
</dbReference>
<dbReference type="RefSeq" id="WP_050726961.1">
    <property type="nucleotide sequence ID" value="NZ_CP012332.1"/>
</dbReference>
<dbReference type="SUPFAM" id="SSF82708">
    <property type="entry name" value="R3H domain"/>
    <property type="match status" value="1"/>
</dbReference>
<feature type="region of interest" description="Disordered" evidence="1">
    <location>
        <begin position="1"/>
        <end position="66"/>
    </location>
</feature>
<dbReference type="PROSITE" id="PS51061">
    <property type="entry name" value="R3H"/>
    <property type="match status" value="1"/>
</dbReference>
<dbReference type="Gene3D" id="3.30.1370.50">
    <property type="entry name" value="R3H-like domain"/>
    <property type="match status" value="1"/>
</dbReference>
<keyword evidence="4" id="KW-1185">Reference proteome</keyword>
<evidence type="ECO:0000259" key="2">
    <source>
        <dbReference type="PROSITE" id="PS51061"/>
    </source>
</evidence>
<evidence type="ECO:0000313" key="4">
    <source>
        <dbReference type="Proteomes" id="UP000055590"/>
    </source>
</evidence>
<feature type="compositionally biased region" description="Gly residues" evidence="1">
    <location>
        <begin position="49"/>
        <end position="61"/>
    </location>
</feature>
<dbReference type="PANTHER" id="PTHR35800">
    <property type="entry name" value="PROTEIN JAG"/>
    <property type="match status" value="1"/>
</dbReference>
<reference evidence="3 4" key="1">
    <citation type="submission" date="2015-08" db="EMBL/GenBank/DDBJ databases">
        <authorList>
            <person name="Babu N.S."/>
            <person name="Beckwith C.J."/>
            <person name="Beseler K.G."/>
            <person name="Brison A."/>
            <person name="Carone J.V."/>
            <person name="Caskin T.P."/>
            <person name="Diamond M."/>
            <person name="Durham M.E."/>
            <person name="Foxe J.M."/>
            <person name="Go M."/>
            <person name="Henderson B.A."/>
            <person name="Jones I.B."/>
            <person name="McGettigan J.A."/>
            <person name="Micheletti S.J."/>
            <person name="Nasrallah M.E."/>
            <person name="Ortiz D."/>
            <person name="Piller C.R."/>
            <person name="Privatt S.R."/>
            <person name="Schneider S.L."/>
            <person name="Sharp S."/>
            <person name="Smith T.C."/>
            <person name="Stanton J.D."/>
            <person name="Ullery H.E."/>
            <person name="Wilson R.J."/>
            <person name="Serrano M.G."/>
            <person name="Buck G."/>
            <person name="Lee V."/>
            <person name="Wang Y."/>
            <person name="Carvalho R."/>
            <person name="Voegtly L."/>
            <person name="Shi R."/>
            <person name="Duckworth R."/>
            <person name="Johnson A."/>
            <person name="Loviza R."/>
            <person name="Walstead R."/>
            <person name="Shah Z."/>
            <person name="Kiflezghi M."/>
            <person name="Wade K."/>
            <person name="Ball S.L."/>
            <person name="Bradley K.W."/>
            <person name="Asai D.J."/>
            <person name="Bowman C.A."/>
            <person name="Russell D.A."/>
            <person name="Pope W.H."/>
            <person name="Jacobs-Sera D."/>
            <person name="Hendrix R.W."/>
            <person name="Hatfull G.F."/>
        </authorList>
    </citation>
    <scope>NUCLEOTIDE SEQUENCE [LARGE SCALE GENOMIC DNA]</scope>
    <source>
        <strain evidence="3 4">DSM 27710</strain>
    </source>
</reference>
<gene>
    <name evidence="3" type="ORF">AKJ08_3238</name>
</gene>
<dbReference type="PANTHER" id="PTHR35800:SF1">
    <property type="entry name" value="RNA-BINDING PROTEIN KHPB"/>
    <property type="match status" value="1"/>
</dbReference>
<feature type="compositionally biased region" description="Low complexity" evidence="1">
    <location>
        <begin position="26"/>
        <end position="40"/>
    </location>
</feature>
<feature type="compositionally biased region" description="Basic and acidic residues" evidence="1">
    <location>
        <begin position="1"/>
        <end position="20"/>
    </location>
</feature>
<dbReference type="InterPro" id="IPR036867">
    <property type="entry name" value="R3H_dom_sf"/>
</dbReference>
<proteinExistence type="predicted"/>
<name>A0A0K1PHH5_9BACT</name>
<dbReference type="InterPro" id="IPR015946">
    <property type="entry name" value="KH_dom-like_a/b"/>
</dbReference>
<organism evidence="3 4">
    <name type="scientific">Vulgatibacter incomptus</name>
    <dbReference type="NCBI Taxonomy" id="1391653"/>
    <lineage>
        <taxon>Bacteria</taxon>
        <taxon>Pseudomonadati</taxon>
        <taxon>Myxococcota</taxon>
        <taxon>Myxococcia</taxon>
        <taxon>Myxococcales</taxon>
        <taxon>Cystobacterineae</taxon>
        <taxon>Vulgatibacteraceae</taxon>
        <taxon>Vulgatibacter</taxon>
    </lineage>
</organism>
<dbReference type="AlphaFoldDB" id="A0A0K1PHH5"/>
<evidence type="ECO:0000313" key="3">
    <source>
        <dbReference type="EMBL" id="AKU92851.1"/>
    </source>
</evidence>
<sequence>MSDPHRPEDEARDIEAEKASPHPTPEAESAGAEARGGAEASAEDEAGMPEGGGEGEPGVGGAATAPEKLLRTKEVIEGILERLGAEAQVSVRDTAESVNGELRFAKGAEVLDLAPRGQMLEVVQYLVNRIVNRDAEGRKRIVLTLAGSVTEEGDEAMSAMAQRLALAARRMGRSLTLVPIHARDRKAIHVALAQAEGIQTRSEGEGNLRRLVVEPKASS</sequence>
<dbReference type="InterPro" id="IPR039247">
    <property type="entry name" value="KhpB"/>
</dbReference>
<dbReference type="STRING" id="1391653.AKJ08_3238"/>
<feature type="domain" description="R3H" evidence="2">
    <location>
        <begin position="151"/>
        <end position="217"/>
    </location>
</feature>
<protein>
    <submittedName>
        <fullName evidence="3">RNA-binding protein Jag</fullName>
    </submittedName>
</protein>
<dbReference type="KEGG" id="vin:AKJ08_3238"/>
<dbReference type="InterPro" id="IPR001374">
    <property type="entry name" value="R3H_dom"/>
</dbReference>
<evidence type="ECO:0000256" key="1">
    <source>
        <dbReference type="SAM" id="MobiDB-lite"/>
    </source>
</evidence>
<accession>A0A0K1PHH5</accession>
<dbReference type="Pfam" id="PF01424">
    <property type="entry name" value="R3H"/>
    <property type="match status" value="1"/>
</dbReference>
<dbReference type="GO" id="GO:0003723">
    <property type="term" value="F:RNA binding"/>
    <property type="evidence" value="ECO:0007669"/>
    <property type="project" value="InterPro"/>
</dbReference>
<dbReference type="SMART" id="SM00393">
    <property type="entry name" value="R3H"/>
    <property type="match status" value="1"/>
</dbReference>
<dbReference type="EMBL" id="CP012332">
    <property type="protein sequence ID" value="AKU92851.1"/>
    <property type="molecule type" value="Genomic_DNA"/>
</dbReference>
<dbReference type="OrthoDB" id="9794483at2"/>